<protein>
    <submittedName>
        <fullName evidence="2">Uncharacterized protein</fullName>
    </submittedName>
</protein>
<feature type="region of interest" description="Disordered" evidence="1">
    <location>
        <begin position="81"/>
        <end position="179"/>
    </location>
</feature>
<feature type="compositionally biased region" description="Basic and acidic residues" evidence="1">
    <location>
        <begin position="153"/>
        <end position="163"/>
    </location>
</feature>
<dbReference type="Proteomes" id="UP001438707">
    <property type="component" value="Unassembled WGS sequence"/>
</dbReference>
<keyword evidence="3" id="KW-1185">Reference proteome</keyword>
<dbReference type="AlphaFoldDB" id="A0AAW1RV81"/>
<sequence length="179" mass="19117">MKTAALQRFERLQLQVNMNGRTLQQTTASALPLQSRVLARAAPTEQRPRVQQPKASQRLQQASLSLAAALMLVQPASALDLPELPNPFAKSETQQTREAVSEQTAGLPSLTGSNNTTSFDQQQVPGLNARSTKTSGPLSEASVGKDTQGLNDVEERKPGKKGGELLTEGGAEFNPSGNR</sequence>
<accession>A0AAW1RV81</accession>
<comment type="caution">
    <text evidence="2">The sequence shown here is derived from an EMBL/GenBank/DDBJ whole genome shotgun (WGS) entry which is preliminary data.</text>
</comment>
<gene>
    <name evidence="2" type="ORF">WJX74_001757</name>
</gene>
<reference evidence="2 3" key="1">
    <citation type="journal article" date="2024" name="Nat. Commun.">
        <title>Phylogenomics reveals the evolutionary origins of lichenization in chlorophyte algae.</title>
        <authorList>
            <person name="Puginier C."/>
            <person name="Libourel C."/>
            <person name="Otte J."/>
            <person name="Skaloud P."/>
            <person name="Haon M."/>
            <person name="Grisel S."/>
            <person name="Petersen M."/>
            <person name="Berrin J.G."/>
            <person name="Delaux P.M."/>
            <person name="Dal Grande F."/>
            <person name="Keller J."/>
        </authorList>
    </citation>
    <scope>NUCLEOTIDE SEQUENCE [LARGE SCALE GENOMIC DNA]</scope>
    <source>
        <strain evidence="2 3">SAG 2145</strain>
    </source>
</reference>
<proteinExistence type="predicted"/>
<dbReference type="EMBL" id="JALJOS010000006">
    <property type="protein sequence ID" value="KAK9837634.1"/>
    <property type="molecule type" value="Genomic_DNA"/>
</dbReference>
<feature type="compositionally biased region" description="Polar residues" evidence="1">
    <location>
        <begin position="91"/>
        <end position="137"/>
    </location>
</feature>
<evidence type="ECO:0000313" key="2">
    <source>
        <dbReference type="EMBL" id="KAK9837634.1"/>
    </source>
</evidence>
<organism evidence="2 3">
    <name type="scientific">Apatococcus lobatus</name>
    <dbReference type="NCBI Taxonomy" id="904363"/>
    <lineage>
        <taxon>Eukaryota</taxon>
        <taxon>Viridiplantae</taxon>
        <taxon>Chlorophyta</taxon>
        <taxon>core chlorophytes</taxon>
        <taxon>Trebouxiophyceae</taxon>
        <taxon>Chlorellales</taxon>
        <taxon>Chlorellaceae</taxon>
        <taxon>Apatococcus</taxon>
    </lineage>
</organism>
<evidence type="ECO:0000256" key="1">
    <source>
        <dbReference type="SAM" id="MobiDB-lite"/>
    </source>
</evidence>
<evidence type="ECO:0000313" key="3">
    <source>
        <dbReference type="Proteomes" id="UP001438707"/>
    </source>
</evidence>
<name>A0AAW1RV81_9CHLO</name>